<protein>
    <submittedName>
        <fullName evidence="1">Uncharacterized protein</fullName>
    </submittedName>
</protein>
<evidence type="ECO:0000313" key="1">
    <source>
        <dbReference type="EMBL" id="TBU21878.1"/>
    </source>
</evidence>
<organism evidence="1">
    <name type="scientific">Dichomitus squalens</name>
    <dbReference type="NCBI Taxonomy" id="114155"/>
    <lineage>
        <taxon>Eukaryota</taxon>
        <taxon>Fungi</taxon>
        <taxon>Dikarya</taxon>
        <taxon>Basidiomycota</taxon>
        <taxon>Agaricomycotina</taxon>
        <taxon>Agaricomycetes</taxon>
        <taxon>Polyporales</taxon>
        <taxon>Polyporaceae</taxon>
        <taxon>Dichomitus</taxon>
    </lineage>
</organism>
<gene>
    <name evidence="1" type="ORF">BD311DRAFT_771418</name>
</gene>
<name>A0A4Q9M708_9APHY</name>
<accession>A0A4Q9M708</accession>
<dbReference type="EMBL" id="ML143570">
    <property type="protein sequence ID" value="TBU21878.1"/>
    <property type="molecule type" value="Genomic_DNA"/>
</dbReference>
<reference evidence="1" key="1">
    <citation type="submission" date="2019-01" db="EMBL/GenBank/DDBJ databases">
        <title>Draft genome sequences of three monokaryotic isolates of the white-rot basidiomycete fungus Dichomitus squalens.</title>
        <authorList>
            <consortium name="DOE Joint Genome Institute"/>
            <person name="Lopez S.C."/>
            <person name="Andreopoulos B."/>
            <person name="Pangilinan J."/>
            <person name="Lipzen A."/>
            <person name="Riley R."/>
            <person name="Ahrendt S."/>
            <person name="Ng V."/>
            <person name="Barry K."/>
            <person name="Daum C."/>
            <person name="Grigoriev I.V."/>
            <person name="Hilden K.S."/>
            <person name="Makela M.R."/>
            <person name="de Vries R.P."/>
        </authorList>
    </citation>
    <scope>NUCLEOTIDE SEQUENCE [LARGE SCALE GENOMIC DNA]</scope>
    <source>
        <strain evidence="1">OM18370.1</strain>
    </source>
</reference>
<dbReference type="Proteomes" id="UP000292957">
    <property type="component" value="Unassembled WGS sequence"/>
</dbReference>
<sequence length="207" mass="23235">MNYYEFLNDFLVAISPHSTCALSSCQDHGTCCSLMNCGTRLMFLFRLAPAESAAHRLYLSSRHASAFAPPRSQIARTVELGNRRVNVGTRPRQLYCSPCQPSVEQGSQHVHGHSSNMLTLCYPSVTAAIFDYMCCARRKRRMKRFSGFKEGASVLPSRSIARLARSFGRRARRVGEYRRPRLCELCSGHVVAASHPDGKWIVRYVTG</sequence>
<dbReference type="AlphaFoldDB" id="A0A4Q9M708"/>
<proteinExistence type="predicted"/>